<feature type="domain" description="F5/8 type C" evidence="2">
    <location>
        <begin position="219"/>
        <end position="295"/>
    </location>
</feature>
<evidence type="ECO:0000259" key="2">
    <source>
        <dbReference type="Pfam" id="PF00754"/>
    </source>
</evidence>
<evidence type="ECO:0000313" key="5">
    <source>
        <dbReference type="EMBL" id="RHL53714.1"/>
    </source>
</evidence>
<dbReference type="AlphaFoldDB" id="A0A174J7T3"/>
<evidence type="ECO:0000313" key="7">
    <source>
        <dbReference type="Proteomes" id="UP000283616"/>
    </source>
</evidence>
<protein>
    <submittedName>
        <fullName evidence="5">DUF1735 domain-containing protein</fullName>
    </submittedName>
    <submittedName>
        <fullName evidence="4">F5/8 type C domain</fullName>
    </submittedName>
</protein>
<dbReference type="SUPFAM" id="SSF49785">
    <property type="entry name" value="Galactose-binding domain-like"/>
    <property type="match status" value="1"/>
</dbReference>
<dbReference type="Proteomes" id="UP000283616">
    <property type="component" value="Unassembled WGS sequence"/>
</dbReference>
<dbReference type="Pfam" id="PF16390">
    <property type="entry name" value="DUF4999"/>
    <property type="match status" value="1"/>
</dbReference>
<feature type="chain" id="PRO_5036008306" evidence="1">
    <location>
        <begin position="18"/>
        <end position="312"/>
    </location>
</feature>
<dbReference type="InterPro" id="IPR008979">
    <property type="entry name" value="Galactose-bd-like_sf"/>
</dbReference>
<evidence type="ECO:0000259" key="3">
    <source>
        <dbReference type="Pfam" id="PF16390"/>
    </source>
</evidence>
<dbReference type="EMBL" id="CZAP01000001">
    <property type="protein sequence ID" value="CUO93180.1"/>
    <property type="molecule type" value="Genomic_DNA"/>
</dbReference>
<proteinExistence type="predicted"/>
<dbReference type="Pfam" id="PF00754">
    <property type="entry name" value="F5_F8_type_C"/>
    <property type="match status" value="1"/>
</dbReference>
<feature type="signal peptide" evidence="1">
    <location>
        <begin position="1"/>
        <end position="17"/>
    </location>
</feature>
<dbReference type="InterPro" id="IPR000421">
    <property type="entry name" value="FA58C"/>
</dbReference>
<feature type="domain" description="DUF4999" evidence="3">
    <location>
        <begin position="1"/>
        <end position="77"/>
    </location>
</feature>
<organism evidence="4 6">
    <name type="scientific">Bacteroides thetaiotaomicron</name>
    <dbReference type="NCBI Taxonomy" id="818"/>
    <lineage>
        <taxon>Bacteria</taxon>
        <taxon>Pseudomonadati</taxon>
        <taxon>Bacteroidota</taxon>
        <taxon>Bacteroidia</taxon>
        <taxon>Bacteroidales</taxon>
        <taxon>Bacteroidaceae</taxon>
        <taxon>Bacteroides</taxon>
    </lineage>
</organism>
<dbReference type="Proteomes" id="UP000095576">
    <property type="component" value="Unassembled WGS sequence"/>
</dbReference>
<evidence type="ECO:0000313" key="6">
    <source>
        <dbReference type="Proteomes" id="UP000095576"/>
    </source>
</evidence>
<accession>A0A174J7T3</accession>
<sequence>MKNFYKLILMAALSLGAAPFVTSCSDDEEADEWNATYVYLQREDYLVSNVKTFNLTHDAEGIGGDEISMTFAAKTQKPVSKDIIVSLDVKSDAEGLDVSKISLSSSQVTIKAGQQVSEEVTAKVDRTIFGTTDDKVSYSFSISIKNISTSNGNTTISSNLKTLPAVINKSAFCNLRSGTPADSKLWTAKTEWSFTFQDGVENQNSNSVIGNGGSDVATNGIPFWLTVDLKTVKTIKGIQTKHWASAYAPTQIEIFSSDNGSVWKSMGVLDIKGGTQNVIFIAPVTARYLKYQMIKVPSRVDITAFYVYIPNE</sequence>
<evidence type="ECO:0000313" key="4">
    <source>
        <dbReference type="EMBL" id="CUO93180.1"/>
    </source>
</evidence>
<gene>
    <name evidence="5" type="ORF">DW011_21930</name>
    <name evidence="4" type="ORF">ERS852511_00647</name>
</gene>
<name>A0A174J7T3_BACT4</name>
<keyword evidence="1" id="KW-0732">Signal</keyword>
<dbReference type="Gene3D" id="2.60.120.260">
    <property type="entry name" value="Galactose-binding domain-like"/>
    <property type="match status" value="1"/>
</dbReference>
<dbReference type="EMBL" id="QROV01000034">
    <property type="protein sequence ID" value="RHL53714.1"/>
    <property type="molecule type" value="Genomic_DNA"/>
</dbReference>
<dbReference type="RefSeq" id="WP_055298541.1">
    <property type="nucleotide sequence ID" value="NZ_CAXSVM010000001.1"/>
</dbReference>
<dbReference type="InterPro" id="IPR032163">
    <property type="entry name" value="DUF4999"/>
</dbReference>
<reference evidence="5 7" key="2">
    <citation type="submission" date="2018-08" db="EMBL/GenBank/DDBJ databases">
        <title>A genome reference for cultivated species of the human gut microbiota.</title>
        <authorList>
            <person name="Zou Y."/>
            <person name="Xue W."/>
            <person name="Luo G."/>
        </authorList>
    </citation>
    <scope>NUCLEOTIDE SEQUENCE [LARGE SCALE GENOMIC DNA]</scope>
    <source>
        <strain evidence="5 7">AF37-12</strain>
    </source>
</reference>
<evidence type="ECO:0000256" key="1">
    <source>
        <dbReference type="SAM" id="SignalP"/>
    </source>
</evidence>
<reference evidence="4 6" key="1">
    <citation type="submission" date="2015-09" db="EMBL/GenBank/DDBJ databases">
        <authorList>
            <consortium name="Pathogen Informatics"/>
        </authorList>
    </citation>
    <scope>NUCLEOTIDE SEQUENCE [LARGE SCALE GENOMIC DNA]</scope>
    <source>
        <strain evidence="4 6">2789STDY5834899</strain>
    </source>
</reference>
<dbReference type="PROSITE" id="PS51257">
    <property type="entry name" value="PROKAR_LIPOPROTEIN"/>
    <property type="match status" value="1"/>
</dbReference>